<dbReference type="Proteomes" id="UP001206925">
    <property type="component" value="Unassembled WGS sequence"/>
</dbReference>
<keyword evidence="2" id="KW-1185">Reference proteome</keyword>
<protein>
    <submittedName>
        <fullName evidence="1">Uncharacterized protein</fullName>
    </submittedName>
</protein>
<evidence type="ECO:0000313" key="1">
    <source>
        <dbReference type="EMBL" id="KAI7725281.1"/>
    </source>
</evidence>
<proteinExistence type="predicted"/>
<dbReference type="AlphaFoldDB" id="A0AAD5BL53"/>
<feature type="non-terminal residue" evidence="1">
    <location>
        <position position="1"/>
    </location>
</feature>
<reference evidence="1" key="1">
    <citation type="submission" date="2022-06" db="EMBL/GenBank/DDBJ databases">
        <title>Uncovering the hologenomic basis of an extraordinary plant invasion.</title>
        <authorList>
            <person name="Bieker V.C."/>
            <person name="Martin M.D."/>
            <person name="Gilbert T."/>
            <person name="Hodgins K."/>
            <person name="Battlay P."/>
            <person name="Petersen B."/>
            <person name="Wilson J."/>
        </authorList>
    </citation>
    <scope>NUCLEOTIDE SEQUENCE</scope>
    <source>
        <strain evidence="1">AA19_3_7</strain>
        <tissue evidence="1">Leaf</tissue>
    </source>
</reference>
<organism evidence="1 2">
    <name type="scientific">Ambrosia artemisiifolia</name>
    <name type="common">Common ragweed</name>
    <dbReference type="NCBI Taxonomy" id="4212"/>
    <lineage>
        <taxon>Eukaryota</taxon>
        <taxon>Viridiplantae</taxon>
        <taxon>Streptophyta</taxon>
        <taxon>Embryophyta</taxon>
        <taxon>Tracheophyta</taxon>
        <taxon>Spermatophyta</taxon>
        <taxon>Magnoliopsida</taxon>
        <taxon>eudicotyledons</taxon>
        <taxon>Gunneridae</taxon>
        <taxon>Pentapetalae</taxon>
        <taxon>asterids</taxon>
        <taxon>campanulids</taxon>
        <taxon>Asterales</taxon>
        <taxon>Asteraceae</taxon>
        <taxon>Asteroideae</taxon>
        <taxon>Heliantheae alliance</taxon>
        <taxon>Heliantheae</taxon>
        <taxon>Ambrosia</taxon>
    </lineage>
</organism>
<evidence type="ECO:0000313" key="2">
    <source>
        <dbReference type="Proteomes" id="UP001206925"/>
    </source>
</evidence>
<gene>
    <name evidence="1" type="ORF">M8C21_011148</name>
</gene>
<accession>A0AAD5BL53</accession>
<dbReference type="EMBL" id="JAMZMK010011989">
    <property type="protein sequence ID" value="KAI7725281.1"/>
    <property type="molecule type" value="Genomic_DNA"/>
</dbReference>
<name>A0AAD5BL53_AMBAR</name>
<sequence length="67" mass="7890">EQGNFMGRNRLYDYFVNHKKESKITKVVVQVNGDHLRMVAPNVDRVLYVVLDGLVSFRTTQRKKFSF</sequence>
<feature type="non-terminal residue" evidence="1">
    <location>
        <position position="67"/>
    </location>
</feature>
<comment type="caution">
    <text evidence="1">The sequence shown here is derived from an EMBL/GenBank/DDBJ whole genome shotgun (WGS) entry which is preliminary data.</text>
</comment>